<accession>A0A6C0KND9</accession>
<sequence>MDDIITIINSIELFSDCEKKDTHHGPTICFKYNNSIQVKIYKNIDDFGGKKDKMSCSLSVFNPSIRIKIYNKMEEIPNLVDMFKHELNISI</sequence>
<evidence type="ECO:0000313" key="1">
    <source>
        <dbReference type="EMBL" id="QHU17884.1"/>
    </source>
</evidence>
<proteinExistence type="predicted"/>
<name>A0A6C0KND9_9ZZZZ</name>
<organism evidence="1">
    <name type="scientific">viral metagenome</name>
    <dbReference type="NCBI Taxonomy" id="1070528"/>
    <lineage>
        <taxon>unclassified sequences</taxon>
        <taxon>metagenomes</taxon>
        <taxon>organismal metagenomes</taxon>
    </lineage>
</organism>
<dbReference type="AlphaFoldDB" id="A0A6C0KND9"/>
<reference evidence="1" key="1">
    <citation type="journal article" date="2020" name="Nature">
        <title>Giant virus diversity and host interactions through global metagenomics.</title>
        <authorList>
            <person name="Schulz F."/>
            <person name="Roux S."/>
            <person name="Paez-Espino D."/>
            <person name="Jungbluth S."/>
            <person name="Walsh D.A."/>
            <person name="Denef V.J."/>
            <person name="McMahon K.D."/>
            <person name="Konstantinidis K.T."/>
            <person name="Eloe-Fadrosh E.A."/>
            <person name="Kyrpides N.C."/>
            <person name="Woyke T."/>
        </authorList>
    </citation>
    <scope>NUCLEOTIDE SEQUENCE</scope>
    <source>
        <strain evidence="1">GVMAG-S-3300012919-55</strain>
    </source>
</reference>
<dbReference type="EMBL" id="MN740919">
    <property type="protein sequence ID" value="QHU17884.1"/>
    <property type="molecule type" value="Genomic_DNA"/>
</dbReference>
<protein>
    <submittedName>
        <fullName evidence="1">Uncharacterized protein</fullName>
    </submittedName>
</protein>